<dbReference type="GO" id="GO:0003700">
    <property type="term" value="F:DNA-binding transcription factor activity"/>
    <property type="evidence" value="ECO:0007669"/>
    <property type="project" value="TreeGrafter"/>
</dbReference>
<name>A0A931GUN0_9BACT</name>
<gene>
    <name evidence="7" type="ORF">I5907_04775</name>
</gene>
<dbReference type="PANTHER" id="PTHR30055:SF175">
    <property type="entry name" value="HTH-TYPE TRANSCRIPTIONAL REPRESSOR KSTR2"/>
    <property type="match status" value="1"/>
</dbReference>
<dbReference type="AlphaFoldDB" id="A0A931GUN0"/>
<keyword evidence="1" id="KW-0678">Repressor</keyword>
<dbReference type="Gene3D" id="1.10.357.10">
    <property type="entry name" value="Tetracycline Repressor, domain 2"/>
    <property type="match status" value="1"/>
</dbReference>
<keyword evidence="2" id="KW-0805">Transcription regulation</keyword>
<evidence type="ECO:0000256" key="3">
    <source>
        <dbReference type="ARBA" id="ARBA00023125"/>
    </source>
</evidence>
<dbReference type="EMBL" id="JADWYR010000001">
    <property type="protein sequence ID" value="MBG9375535.1"/>
    <property type="molecule type" value="Genomic_DNA"/>
</dbReference>
<evidence type="ECO:0000256" key="2">
    <source>
        <dbReference type="ARBA" id="ARBA00023015"/>
    </source>
</evidence>
<keyword evidence="4" id="KW-0804">Transcription</keyword>
<evidence type="ECO:0000256" key="1">
    <source>
        <dbReference type="ARBA" id="ARBA00022491"/>
    </source>
</evidence>
<dbReference type="PANTHER" id="PTHR30055">
    <property type="entry name" value="HTH-TYPE TRANSCRIPTIONAL REGULATOR RUTR"/>
    <property type="match status" value="1"/>
</dbReference>
<keyword evidence="3 5" id="KW-0238">DNA-binding</keyword>
<organism evidence="7 8">
    <name type="scientific">Panacibacter microcysteis</name>
    <dbReference type="NCBI Taxonomy" id="2793269"/>
    <lineage>
        <taxon>Bacteria</taxon>
        <taxon>Pseudomonadati</taxon>
        <taxon>Bacteroidota</taxon>
        <taxon>Chitinophagia</taxon>
        <taxon>Chitinophagales</taxon>
        <taxon>Chitinophagaceae</taxon>
        <taxon>Panacibacter</taxon>
    </lineage>
</organism>
<comment type="caution">
    <text evidence="7">The sequence shown here is derived from an EMBL/GenBank/DDBJ whole genome shotgun (WGS) entry which is preliminary data.</text>
</comment>
<evidence type="ECO:0000259" key="6">
    <source>
        <dbReference type="PROSITE" id="PS50977"/>
    </source>
</evidence>
<dbReference type="InterPro" id="IPR050109">
    <property type="entry name" value="HTH-type_TetR-like_transc_reg"/>
</dbReference>
<dbReference type="InterPro" id="IPR009057">
    <property type="entry name" value="Homeodomain-like_sf"/>
</dbReference>
<reference evidence="7" key="1">
    <citation type="submission" date="2020-11" db="EMBL/GenBank/DDBJ databases">
        <title>Bacterial whole genome sequence for Panacibacter sp. DH6.</title>
        <authorList>
            <person name="Le V."/>
            <person name="Ko S."/>
            <person name="Ahn C.-Y."/>
            <person name="Oh H.-M."/>
        </authorList>
    </citation>
    <scope>NUCLEOTIDE SEQUENCE</scope>
    <source>
        <strain evidence="7">DH6</strain>
    </source>
</reference>
<keyword evidence="8" id="KW-1185">Reference proteome</keyword>
<accession>A0A931GUN0</accession>
<sequence length="209" mass="25029">MEMKERIQQKARELFMRYGFRSVTMDEIAGQLGISKKTVYQFFEDKDSLVEAVMQKEMDYMHNECVRQMHESQNAIEELFLDMECMEEVVESLNPQILFDLEKFYPSTFEKFKKHKNSFLLDIVRKNIQRGIQEELYRSDFDIDIVSRFRLESSFLAFSQETYPFGKYNPLQVSNEIYFLYLHGITTPKGKKLIEKYIQQRQKNKSLAV</sequence>
<evidence type="ECO:0000313" key="7">
    <source>
        <dbReference type="EMBL" id="MBG9375535.1"/>
    </source>
</evidence>
<evidence type="ECO:0000256" key="4">
    <source>
        <dbReference type="ARBA" id="ARBA00023163"/>
    </source>
</evidence>
<dbReference type="PROSITE" id="PS50977">
    <property type="entry name" value="HTH_TETR_2"/>
    <property type="match status" value="1"/>
</dbReference>
<dbReference type="GO" id="GO:0000976">
    <property type="term" value="F:transcription cis-regulatory region binding"/>
    <property type="evidence" value="ECO:0007669"/>
    <property type="project" value="TreeGrafter"/>
</dbReference>
<dbReference type="Proteomes" id="UP000628448">
    <property type="component" value="Unassembled WGS sequence"/>
</dbReference>
<dbReference type="SUPFAM" id="SSF46689">
    <property type="entry name" value="Homeodomain-like"/>
    <property type="match status" value="1"/>
</dbReference>
<protein>
    <submittedName>
        <fullName evidence="7">TetR/AcrR family transcriptional regulator</fullName>
    </submittedName>
</protein>
<dbReference type="Pfam" id="PF00440">
    <property type="entry name" value="TetR_N"/>
    <property type="match status" value="1"/>
</dbReference>
<proteinExistence type="predicted"/>
<dbReference type="InterPro" id="IPR001647">
    <property type="entry name" value="HTH_TetR"/>
</dbReference>
<evidence type="ECO:0000256" key="5">
    <source>
        <dbReference type="PROSITE-ProRule" id="PRU00335"/>
    </source>
</evidence>
<dbReference type="RefSeq" id="WP_196989582.1">
    <property type="nucleotide sequence ID" value="NZ_JADWYR010000001.1"/>
</dbReference>
<evidence type="ECO:0000313" key="8">
    <source>
        <dbReference type="Proteomes" id="UP000628448"/>
    </source>
</evidence>
<dbReference type="PRINTS" id="PR00455">
    <property type="entry name" value="HTHTETR"/>
</dbReference>
<feature type="domain" description="HTH tetR-type" evidence="6">
    <location>
        <begin position="1"/>
        <end position="61"/>
    </location>
</feature>
<feature type="DNA-binding region" description="H-T-H motif" evidence="5">
    <location>
        <begin position="24"/>
        <end position="43"/>
    </location>
</feature>